<evidence type="ECO:0000259" key="6">
    <source>
        <dbReference type="PROSITE" id="PS50977"/>
    </source>
</evidence>
<accession>A0AAU2ABI0</accession>
<evidence type="ECO:0000256" key="5">
    <source>
        <dbReference type="SAM" id="MobiDB-lite"/>
    </source>
</evidence>
<dbReference type="InterPro" id="IPR023772">
    <property type="entry name" value="DNA-bd_HTH_TetR-type_CS"/>
</dbReference>
<dbReference type="Pfam" id="PF17754">
    <property type="entry name" value="TetR_C_14"/>
    <property type="match status" value="1"/>
</dbReference>
<evidence type="ECO:0000313" key="7">
    <source>
        <dbReference type="EMBL" id="WTT21966.1"/>
    </source>
</evidence>
<dbReference type="PANTHER" id="PTHR30055">
    <property type="entry name" value="HTH-TYPE TRANSCRIPTIONAL REGULATOR RUTR"/>
    <property type="match status" value="1"/>
</dbReference>
<feature type="compositionally biased region" description="Low complexity" evidence="5">
    <location>
        <begin position="1"/>
        <end position="19"/>
    </location>
</feature>
<keyword evidence="3" id="KW-0804">Transcription</keyword>
<evidence type="ECO:0000256" key="1">
    <source>
        <dbReference type="ARBA" id="ARBA00023015"/>
    </source>
</evidence>
<dbReference type="Pfam" id="PF00440">
    <property type="entry name" value="TetR_N"/>
    <property type="match status" value="1"/>
</dbReference>
<dbReference type="PROSITE" id="PS50977">
    <property type="entry name" value="HTH_TETR_2"/>
    <property type="match status" value="1"/>
</dbReference>
<sequence length="207" mass="22981">MRDQLTTTPPRTPAAQPTIADRKRQLVREEISAVAMRLFLEQGFDQVTVEQIAAEAGLSRTTFFRYFPTKEDVALFPNEQFGPQVLACLRARPDTEQAWKALTRAFEDALTAAGTPRDGLPVVAIVCGNPQIHARNLEKQREWRPLFAPEVARRLTLVGDEVSDTRTNALIAAAFACLEVAFDTWTGSGGKQDLLELLRQAMETVSP</sequence>
<dbReference type="GO" id="GO:0000976">
    <property type="term" value="F:transcription cis-regulatory region binding"/>
    <property type="evidence" value="ECO:0007669"/>
    <property type="project" value="TreeGrafter"/>
</dbReference>
<dbReference type="InterPro" id="IPR009057">
    <property type="entry name" value="Homeodomain-like_sf"/>
</dbReference>
<reference evidence="7" key="1">
    <citation type="submission" date="2022-10" db="EMBL/GenBank/DDBJ databases">
        <title>The complete genomes of actinobacterial strains from the NBC collection.</title>
        <authorList>
            <person name="Joergensen T.S."/>
            <person name="Alvarez Arevalo M."/>
            <person name="Sterndorff E.B."/>
            <person name="Faurdal D."/>
            <person name="Vuksanovic O."/>
            <person name="Mourched A.-S."/>
            <person name="Charusanti P."/>
            <person name="Shaw S."/>
            <person name="Blin K."/>
            <person name="Weber T."/>
        </authorList>
    </citation>
    <scope>NUCLEOTIDE SEQUENCE</scope>
    <source>
        <strain evidence="7">NBC_00093</strain>
    </source>
</reference>
<dbReference type="PROSITE" id="PS01081">
    <property type="entry name" value="HTH_TETR_1"/>
    <property type="match status" value="1"/>
</dbReference>
<dbReference type="AlphaFoldDB" id="A0AAU2ABI0"/>
<dbReference type="EMBL" id="CP108222">
    <property type="protein sequence ID" value="WTT21966.1"/>
    <property type="molecule type" value="Genomic_DNA"/>
</dbReference>
<gene>
    <name evidence="7" type="ORF">OHA22_43755</name>
</gene>
<dbReference type="Gene3D" id="1.10.357.10">
    <property type="entry name" value="Tetracycline Repressor, domain 2"/>
    <property type="match status" value="1"/>
</dbReference>
<proteinExistence type="predicted"/>
<name>A0AAU2ABI0_9ACTN</name>
<dbReference type="SUPFAM" id="SSF46689">
    <property type="entry name" value="Homeodomain-like"/>
    <property type="match status" value="1"/>
</dbReference>
<dbReference type="InterPro" id="IPR001647">
    <property type="entry name" value="HTH_TetR"/>
</dbReference>
<keyword evidence="1" id="KW-0805">Transcription regulation</keyword>
<feature type="DNA-binding region" description="H-T-H motif" evidence="4">
    <location>
        <begin position="48"/>
        <end position="67"/>
    </location>
</feature>
<dbReference type="InterPro" id="IPR041347">
    <property type="entry name" value="MftR_C"/>
</dbReference>
<feature type="region of interest" description="Disordered" evidence="5">
    <location>
        <begin position="1"/>
        <end position="21"/>
    </location>
</feature>
<dbReference type="PANTHER" id="PTHR30055:SF238">
    <property type="entry name" value="MYCOFACTOCIN BIOSYNTHESIS TRANSCRIPTIONAL REGULATOR MFTR-RELATED"/>
    <property type="match status" value="1"/>
</dbReference>
<protein>
    <submittedName>
        <fullName evidence="7">TetR family transcriptional regulator</fullName>
    </submittedName>
</protein>
<evidence type="ECO:0000256" key="4">
    <source>
        <dbReference type="PROSITE-ProRule" id="PRU00335"/>
    </source>
</evidence>
<dbReference type="Gene3D" id="1.10.10.60">
    <property type="entry name" value="Homeodomain-like"/>
    <property type="match status" value="1"/>
</dbReference>
<evidence type="ECO:0000256" key="2">
    <source>
        <dbReference type="ARBA" id="ARBA00023125"/>
    </source>
</evidence>
<dbReference type="PRINTS" id="PR00455">
    <property type="entry name" value="HTHTETR"/>
</dbReference>
<dbReference type="GO" id="GO:0003700">
    <property type="term" value="F:DNA-binding transcription factor activity"/>
    <property type="evidence" value="ECO:0007669"/>
    <property type="project" value="TreeGrafter"/>
</dbReference>
<organism evidence="7">
    <name type="scientific">Streptomyces sp. NBC_00093</name>
    <dbReference type="NCBI Taxonomy" id="2975649"/>
    <lineage>
        <taxon>Bacteria</taxon>
        <taxon>Bacillati</taxon>
        <taxon>Actinomycetota</taxon>
        <taxon>Actinomycetes</taxon>
        <taxon>Kitasatosporales</taxon>
        <taxon>Streptomycetaceae</taxon>
        <taxon>Streptomyces</taxon>
    </lineage>
</organism>
<dbReference type="InterPro" id="IPR050109">
    <property type="entry name" value="HTH-type_TetR-like_transc_reg"/>
</dbReference>
<feature type="domain" description="HTH tetR-type" evidence="6">
    <location>
        <begin position="25"/>
        <end position="85"/>
    </location>
</feature>
<evidence type="ECO:0000256" key="3">
    <source>
        <dbReference type="ARBA" id="ARBA00023163"/>
    </source>
</evidence>
<keyword evidence="2 4" id="KW-0238">DNA-binding</keyword>